<comment type="caution">
    <text evidence="2">The sequence shown here is derived from an EMBL/GenBank/DDBJ whole genome shotgun (WGS) entry which is preliminary data.</text>
</comment>
<feature type="region of interest" description="Disordered" evidence="1">
    <location>
        <begin position="1"/>
        <end position="73"/>
    </location>
</feature>
<organism evidence="2 3">
    <name type="scientific">Anisodus acutangulus</name>
    <dbReference type="NCBI Taxonomy" id="402998"/>
    <lineage>
        <taxon>Eukaryota</taxon>
        <taxon>Viridiplantae</taxon>
        <taxon>Streptophyta</taxon>
        <taxon>Embryophyta</taxon>
        <taxon>Tracheophyta</taxon>
        <taxon>Spermatophyta</taxon>
        <taxon>Magnoliopsida</taxon>
        <taxon>eudicotyledons</taxon>
        <taxon>Gunneridae</taxon>
        <taxon>Pentapetalae</taxon>
        <taxon>asterids</taxon>
        <taxon>lamiids</taxon>
        <taxon>Solanales</taxon>
        <taxon>Solanaceae</taxon>
        <taxon>Solanoideae</taxon>
        <taxon>Hyoscyameae</taxon>
        <taxon>Anisodus</taxon>
    </lineage>
</organism>
<reference evidence="3" key="1">
    <citation type="journal article" date="2023" name="Proc. Natl. Acad. Sci. U.S.A.">
        <title>Genomic and structural basis for evolution of tropane alkaloid biosynthesis.</title>
        <authorList>
            <person name="Wanga Y.-J."/>
            <person name="Taina T."/>
            <person name="Yua J.-Y."/>
            <person name="Lia J."/>
            <person name="Xua B."/>
            <person name="Chenc J."/>
            <person name="D'Auriad J.C."/>
            <person name="Huanga J.-P."/>
            <person name="Huanga S.-X."/>
        </authorList>
    </citation>
    <scope>NUCLEOTIDE SEQUENCE [LARGE SCALE GENOMIC DNA]</scope>
    <source>
        <strain evidence="3">cv. KIB-2019</strain>
    </source>
</reference>
<feature type="compositionally biased region" description="Basic and acidic residues" evidence="1">
    <location>
        <begin position="60"/>
        <end position="73"/>
    </location>
</feature>
<evidence type="ECO:0000313" key="2">
    <source>
        <dbReference type="EMBL" id="KAJ8562749.1"/>
    </source>
</evidence>
<evidence type="ECO:0000256" key="1">
    <source>
        <dbReference type="SAM" id="MobiDB-lite"/>
    </source>
</evidence>
<name>A0A9Q1MLW9_9SOLA</name>
<sequence>MFESLISCGKPTKGNDKDQGPVVIDEPAGNAQGQRHQDEPKHAQGQGHLVIDEPENEQGQVKDEPKNAQKEQVEGAFVYRAKVTTYRRIIISSRQPNLPRKRPPPPPQTGKVPNK</sequence>
<dbReference type="Proteomes" id="UP001152561">
    <property type="component" value="Unassembled WGS sequence"/>
</dbReference>
<dbReference type="OrthoDB" id="1286427at2759"/>
<dbReference type="EMBL" id="JAJAGQ010000005">
    <property type="protein sequence ID" value="KAJ8562749.1"/>
    <property type="molecule type" value="Genomic_DNA"/>
</dbReference>
<proteinExistence type="predicted"/>
<keyword evidence="3" id="KW-1185">Reference proteome</keyword>
<accession>A0A9Q1MLW9</accession>
<gene>
    <name evidence="2" type="ORF">K7X08_031201</name>
</gene>
<feature type="region of interest" description="Disordered" evidence="1">
    <location>
        <begin position="90"/>
        <end position="115"/>
    </location>
</feature>
<protein>
    <submittedName>
        <fullName evidence="2">Uncharacterized protein</fullName>
    </submittedName>
</protein>
<dbReference type="AlphaFoldDB" id="A0A9Q1MLW9"/>
<evidence type="ECO:0000313" key="3">
    <source>
        <dbReference type="Proteomes" id="UP001152561"/>
    </source>
</evidence>